<keyword evidence="6" id="KW-1133">Transmembrane helix</keyword>
<dbReference type="RefSeq" id="WP_169553343.1">
    <property type="nucleotide sequence ID" value="NZ_CP051677.1"/>
</dbReference>
<dbReference type="SUPFAM" id="SSF50156">
    <property type="entry name" value="PDZ domain-like"/>
    <property type="match status" value="1"/>
</dbReference>
<dbReference type="PANTHER" id="PTHR32060">
    <property type="entry name" value="TAIL-SPECIFIC PROTEASE"/>
    <property type="match status" value="1"/>
</dbReference>
<proteinExistence type="inferred from homology"/>
<dbReference type="InterPro" id="IPR036034">
    <property type="entry name" value="PDZ_sf"/>
</dbReference>
<gene>
    <name evidence="8" type="ORF">HH216_10950</name>
</gene>
<dbReference type="Gene3D" id="3.90.226.10">
    <property type="entry name" value="2-enoyl-CoA Hydratase, Chain A, domain 1"/>
    <property type="match status" value="1"/>
</dbReference>
<dbReference type="PANTHER" id="PTHR32060:SF30">
    <property type="entry name" value="CARBOXY-TERMINAL PROCESSING PROTEASE CTPA"/>
    <property type="match status" value="1"/>
</dbReference>
<dbReference type="Gene3D" id="3.30.750.44">
    <property type="match status" value="1"/>
</dbReference>
<evidence type="ECO:0000256" key="4">
    <source>
        <dbReference type="ARBA" id="ARBA00022825"/>
    </source>
</evidence>
<dbReference type="SMART" id="SM00245">
    <property type="entry name" value="TSPc"/>
    <property type="match status" value="1"/>
</dbReference>
<dbReference type="GO" id="GO:0008236">
    <property type="term" value="F:serine-type peptidase activity"/>
    <property type="evidence" value="ECO:0007669"/>
    <property type="project" value="UniProtKB-KW"/>
</dbReference>
<keyword evidence="6" id="KW-0812">Transmembrane</keyword>
<dbReference type="Gene3D" id="2.30.42.10">
    <property type="match status" value="1"/>
</dbReference>
<evidence type="ECO:0000313" key="8">
    <source>
        <dbReference type="EMBL" id="QJD81325.1"/>
    </source>
</evidence>
<dbReference type="GO" id="GO:0004175">
    <property type="term" value="F:endopeptidase activity"/>
    <property type="evidence" value="ECO:0007669"/>
    <property type="project" value="TreeGrafter"/>
</dbReference>
<keyword evidence="6" id="KW-0472">Membrane</keyword>
<evidence type="ECO:0000256" key="6">
    <source>
        <dbReference type="SAM" id="Phobius"/>
    </source>
</evidence>
<dbReference type="GO" id="GO:0007165">
    <property type="term" value="P:signal transduction"/>
    <property type="evidence" value="ECO:0007669"/>
    <property type="project" value="TreeGrafter"/>
</dbReference>
<dbReference type="PROSITE" id="PS50106">
    <property type="entry name" value="PDZ"/>
    <property type="match status" value="1"/>
</dbReference>
<dbReference type="Pfam" id="PF13180">
    <property type="entry name" value="PDZ_2"/>
    <property type="match status" value="1"/>
</dbReference>
<feature type="transmembrane region" description="Helical" evidence="6">
    <location>
        <begin position="21"/>
        <end position="44"/>
    </location>
</feature>
<evidence type="ECO:0000256" key="5">
    <source>
        <dbReference type="RuleBase" id="RU004404"/>
    </source>
</evidence>
<accession>A0A7L5DT59</accession>
<dbReference type="EMBL" id="CP051677">
    <property type="protein sequence ID" value="QJD81325.1"/>
    <property type="molecule type" value="Genomic_DNA"/>
</dbReference>
<dbReference type="Proteomes" id="UP000501128">
    <property type="component" value="Chromosome"/>
</dbReference>
<keyword evidence="9" id="KW-1185">Reference proteome</keyword>
<evidence type="ECO:0000259" key="7">
    <source>
        <dbReference type="PROSITE" id="PS50106"/>
    </source>
</evidence>
<dbReference type="Pfam" id="PF22694">
    <property type="entry name" value="CtpB_N-like"/>
    <property type="match status" value="1"/>
</dbReference>
<evidence type="ECO:0000256" key="2">
    <source>
        <dbReference type="ARBA" id="ARBA00022670"/>
    </source>
</evidence>
<dbReference type="GO" id="GO:0030288">
    <property type="term" value="C:outer membrane-bounded periplasmic space"/>
    <property type="evidence" value="ECO:0007669"/>
    <property type="project" value="TreeGrafter"/>
</dbReference>
<comment type="similarity">
    <text evidence="1 5">Belongs to the peptidase S41A family.</text>
</comment>
<dbReference type="KEGG" id="srho:HH216_10950"/>
<reference evidence="8 9" key="1">
    <citation type="submission" date="2020-04" db="EMBL/GenBank/DDBJ databases">
        <title>Genome sequencing of novel species.</title>
        <authorList>
            <person name="Heo J."/>
            <person name="Kim S.-J."/>
            <person name="Kim J.-S."/>
            <person name="Hong S.-B."/>
            <person name="Kwon S.-W."/>
        </authorList>
    </citation>
    <scope>NUCLEOTIDE SEQUENCE [LARGE SCALE GENOMIC DNA]</scope>
    <source>
        <strain evidence="8 9">CJU-R4</strain>
    </source>
</reference>
<dbReference type="InterPro" id="IPR001478">
    <property type="entry name" value="PDZ"/>
</dbReference>
<organism evidence="8 9">
    <name type="scientific">Spirosoma rhododendri</name>
    <dbReference type="NCBI Taxonomy" id="2728024"/>
    <lineage>
        <taxon>Bacteria</taxon>
        <taxon>Pseudomonadati</taxon>
        <taxon>Bacteroidota</taxon>
        <taxon>Cytophagia</taxon>
        <taxon>Cytophagales</taxon>
        <taxon>Cytophagaceae</taxon>
        <taxon>Spirosoma</taxon>
    </lineage>
</organism>
<dbReference type="SMART" id="SM00228">
    <property type="entry name" value="PDZ"/>
    <property type="match status" value="1"/>
</dbReference>
<dbReference type="InterPro" id="IPR029045">
    <property type="entry name" value="ClpP/crotonase-like_dom_sf"/>
</dbReference>
<sequence>MHRDDAARRHQQEGIHNDRATVRLPMLLGITLAGGILIGATFFGSTKSLNTIGRGYTKYREILQLIENNYVDSVNTDELVDYSIEKMLSKLDPHTAYLNATDAVAARSQLEGGFDGIGVEFNIYKDTVYVVTPISGGPSETAGVLSGDRIIKVDETPLVGGKVENTQVFKALRGKRGTPVKLTILRKGSNDPRVFTITRDRIPTYSVDAAYMIDNKTGYIKVNRFSETTYDEFKAALASLKEKGMTQLMMDLRNNPGGYMDRATSLADEFISGNKMLVYTKGKDTRYDRQTFARIAGQFEDGPLVVLIDEGSASASEIVAGALQDHDRALIAGRRSFGKGLVQMPVQLSDGSELRLTISRYYTPSGRSIQKPYVMGQEGDYEKDLELRSKRGEYYIADSIKNDPKLKFKTDHGRTVYGGGGITPDYFIPRDSTWQTNYLIQLYSKNIVREFAMEYANENRKRLEKMPFAEFDKSVIITDQQMNELLNDATAEGIRFNEKEYLRSKNYIRNQIKALVARSIYQRGNKAGQNNEFFQVINNTDDTYKKALQLFGRADQLQHGEVTYNDADKR</sequence>
<dbReference type="Pfam" id="PF03572">
    <property type="entry name" value="Peptidase_S41"/>
    <property type="match status" value="1"/>
</dbReference>
<dbReference type="NCBIfam" id="TIGR00225">
    <property type="entry name" value="prc"/>
    <property type="match status" value="1"/>
</dbReference>
<evidence type="ECO:0000256" key="1">
    <source>
        <dbReference type="ARBA" id="ARBA00009179"/>
    </source>
</evidence>
<dbReference type="InterPro" id="IPR055210">
    <property type="entry name" value="CtpA/B_N"/>
</dbReference>
<dbReference type="GO" id="GO:0006508">
    <property type="term" value="P:proteolysis"/>
    <property type="evidence" value="ECO:0007669"/>
    <property type="project" value="UniProtKB-KW"/>
</dbReference>
<dbReference type="SUPFAM" id="SSF52096">
    <property type="entry name" value="ClpP/crotonase"/>
    <property type="match status" value="1"/>
</dbReference>
<dbReference type="AlphaFoldDB" id="A0A7L5DT59"/>
<dbReference type="InterPro" id="IPR004447">
    <property type="entry name" value="Peptidase_S41A"/>
</dbReference>
<evidence type="ECO:0000313" key="9">
    <source>
        <dbReference type="Proteomes" id="UP000501128"/>
    </source>
</evidence>
<keyword evidence="4 5" id="KW-0720">Serine protease</keyword>
<keyword evidence="2 5" id="KW-0645">Protease</keyword>
<dbReference type="InterPro" id="IPR005151">
    <property type="entry name" value="Tail-specific_protease"/>
</dbReference>
<feature type="domain" description="PDZ" evidence="7">
    <location>
        <begin position="103"/>
        <end position="160"/>
    </location>
</feature>
<name>A0A7L5DT59_9BACT</name>
<dbReference type="CDD" id="cd07560">
    <property type="entry name" value="Peptidase_S41_CPP"/>
    <property type="match status" value="1"/>
</dbReference>
<dbReference type="FunFam" id="2.30.42.10:FF:000063">
    <property type="entry name" value="Peptidase, S41 family"/>
    <property type="match status" value="1"/>
</dbReference>
<dbReference type="CDD" id="cd06782">
    <property type="entry name" value="cpPDZ_CPP-like"/>
    <property type="match status" value="1"/>
</dbReference>
<protein>
    <submittedName>
        <fullName evidence="8">S41 family peptidase</fullName>
    </submittedName>
</protein>
<evidence type="ECO:0000256" key="3">
    <source>
        <dbReference type="ARBA" id="ARBA00022801"/>
    </source>
</evidence>
<keyword evidence="3 5" id="KW-0378">Hydrolase</keyword>